<dbReference type="PANTHER" id="PTHR42770:SF15">
    <property type="entry name" value="GLUTAMATE_GAMMA-AMINOBUTYRATE ANTIPORTER-RELATED"/>
    <property type="match status" value="1"/>
</dbReference>
<evidence type="ECO:0000256" key="6">
    <source>
        <dbReference type="ARBA" id="ARBA00023136"/>
    </source>
</evidence>
<feature type="transmembrane region" description="Helical" evidence="7">
    <location>
        <begin position="349"/>
        <end position="373"/>
    </location>
</feature>
<evidence type="ECO:0000256" key="5">
    <source>
        <dbReference type="ARBA" id="ARBA00022989"/>
    </source>
</evidence>
<dbReference type="RefSeq" id="WP_055252463.1">
    <property type="nucleotide sequence ID" value="NZ_CABIXX010000037.1"/>
</dbReference>
<dbReference type="GO" id="GO:0005886">
    <property type="term" value="C:plasma membrane"/>
    <property type="evidence" value="ECO:0007669"/>
    <property type="project" value="UniProtKB-SubCell"/>
</dbReference>
<dbReference type="GO" id="GO:0022857">
    <property type="term" value="F:transmembrane transporter activity"/>
    <property type="evidence" value="ECO:0007669"/>
    <property type="project" value="InterPro"/>
</dbReference>
<reference evidence="8 9" key="1">
    <citation type="submission" date="2015-09" db="EMBL/GenBank/DDBJ databases">
        <authorList>
            <consortium name="Pathogen Informatics"/>
        </authorList>
    </citation>
    <scope>NUCLEOTIDE SEQUENCE [LARGE SCALE GENOMIC DNA]</scope>
    <source>
        <strain evidence="8 9">2789STDY5834902</strain>
    </source>
</reference>
<dbReference type="InterPro" id="IPR050367">
    <property type="entry name" value="APC_superfamily"/>
</dbReference>
<evidence type="ECO:0000256" key="7">
    <source>
        <dbReference type="SAM" id="Phobius"/>
    </source>
</evidence>
<evidence type="ECO:0000256" key="4">
    <source>
        <dbReference type="ARBA" id="ARBA00022692"/>
    </source>
</evidence>
<evidence type="ECO:0000256" key="1">
    <source>
        <dbReference type="ARBA" id="ARBA00004651"/>
    </source>
</evidence>
<keyword evidence="3" id="KW-1003">Cell membrane</keyword>
<dbReference type="Proteomes" id="UP000095454">
    <property type="component" value="Unassembled WGS sequence"/>
</dbReference>
<comment type="subcellular location">
    <subcellularLocation>
        <location evidence="1">Cell membrane</location>
        <topology evidence="1">Multi-pass membrane protein</topology>
    </subcellularLocation>
</comment>
<dbReference type="InterPro" id="IPR002293">
    <property type="entry name" value="AA/rel_permease1"/>
</dbReference>
<sequence>MAGKKFSLIEVILSVICVVFTIEAAAPASAMGNVQFFWWIFLIITFLLPYGLVVAELGTAFDSEGGLYDWVRLGLGDRWGARCSWCYWVNFPLWAASIACMFPSVINAVWGIEFSLGIRIAIEIAFVWGVTVMAMQPVAEADWVMDGGAVIKVLITAVVGIVGIWFACNNGFANDMSFKTFIPDLGDTNSLTYLSIILFNFMGFEVVATFASTMKNPSRDIPKAVIAGGVAIAAIYIICGIGIGAAVPAEQLSLDSGIVDAVAAMVGRTHPLTMVVGVAFLVTLFANMICWSFGVNNVASYAARHGNMPRPFALVSKKTGMPNGSALINGCFASLVLLLQIPLGEGSDVFWVFFSMNVVFLLMSYIPMFPAFWRLRKHDNRSRVFRAPFEGKVLAVALAIPVVELVLSIVATIVPLNSSPAEMAKLPILAGVVIGLLLGEVSRLISRRGRSVDNPGVGARGSGYFAPKQ</sequence>
<dbReference type="EMBL" id="CZAQ01000037">
    <property type="protein sequence ID" value="CUP32527.1"/>
    <property type="molecule type" value="Genomic_DNA"/>
</dbReference>
<protein>
    <submittedName>
        <fullName evidence="8">Extreme acid sensitivity protein</fullName>
    </submittedName>
</protein>
<feature type="transmembrane region" description="Helical" evidence="7">
    <location>
        <begin position="116"/>
        <end position="138"/>
    </location>
</feature>
<keyword evidence="2" id="KW-0813">Transport</keyword>
<dbReference type="PANTHER" id="PTHR42770">
    <property type="entry name" value="AMINO ACID TRANSPORTER-RELATED"/>
    <property type="match status" value="1"/>
</dbReference>
<feature type="transmembrane region" description="Helical" evidence="7">
    <location>
        <begin position="224"/>
        <end position="247"/>
    </location>
</feature>
<evidence type="ECO:0000313" key="9">
    <source>
        <dbReference type="Proteomes" id="UP000095454"/>
    </source>
</evidence>
<dbReference type="Gene3D" id="1.20.1740.10">
    <property type="entry name" value="Amino acid/polyamine transporter I"/>
    <property type="match status" value="1"/>
</dbReference>
<keyword evidence="4 7" id="KW-0812">Transmembrane</keyword>
<feature type="transmembrane region" description="Helical" evidence="7">
    <location>
        <begin position="426"/>
        <end position="445"/>
    </location>
</feature>
<dbReference type="Pfam" id="PF13520">
    <property type="entry name" value="AA_permease_2"/>
    <property type="match status" value="1"/>
</dbReference>
<accession>A0A174MCG0</accession>
<feature type="transmembrane region" description="Helical" evidence="7">
    <location>
        <begin position="36"/>
        <end position="55"/>
    </location>
</feature>
<feature type="transmembrane region" description="Helical" evidence="7">
    <location>
        <begin position="150"/>
        <end position="172"/>
    </location>
</feature>
<evidence type="ECO:0000313" key="8">
    <source>
        <dbReference type="EMBL" id="CUP32527.1"/>
    </source>
</evidence>
<dbReference type="PIRSF" id="PIRSF006060">
    <property type="entry name" value="AA_transporter"/>
    <property type="match status" value="1"/>
</dbReference>
<organism evidence="8 9">
    <name type="scientific">Collinsella aerofaciens</name>
    <dbReference type="NCBI Taxonomy" id="74426"/>
    <lineage>
        <taxon>Bacteria</taxon>
        <taxon>Bacillati</taxon>
        <taxon>Actinomycetota</taxon>
        <taxon>Coriobacteriia</taxon>
        <taxon>Coriobacteriales</taxon>
        <taxon>Coriobacteriaceae</taxon>
        <taxon>Collinsella</taxon>
    </lineage>
</organism>
<keyword evidence="5 7" id="KW-1133">Transmembrane helix</keyword>
<evidence type="ECO:0000256" key="2">
    <source>
        <dbReference type="ARBA" id="ARBA00022448"/>
    </source>
</evidence>
<proteinExistence type="predicted"/>
<keyword evidence="6 7" id="KW-0472">Membrane</keyword>
<feature type="transmembrane region" description="Helical" evidence="7">
    <location>
        <begin position="85"/>
        <end position="110"/>
    </location>
</feature>
<name>A0A174MCG0_9ACTN</name>
<feature type="transmembrane region" description="Helical" evidence="7">
    <location>
        <begin position="393"/>
        <end position="414"/>
    </location>
</feature>
<feature type="transmembrane region" description="Helical" evidence="7">
    <location>
        <begin position="7"/>
        <end position="30"/>
    </location>
</feature>
<evidence type="ECO:0000256" key="3">
    <source>
        <dbReference type="ARBA" id="ARBA00022475"/>
    </source>
</evidence>
<feature type="transmembrane region" description="Helical" evidence="7">
    <location>
        <begin position="192"/>
        <end position="212"/>
    </location>
</feature>
<feature type="transmembrane region" description="Helical" evidence="7">
    <location>
        <begin position="324"/>
        <end position="343"/>
    </location>
</feature>
<feature type="transmembrane region" description="Helical" evidence="7">
    <location>
        <begin position="275"/>
        <end position="303"/>
    </location>
</feature>
<dbReference type="AlphaFoldDB" id="A0A174MCG0"/>
<gene>
    <name evidence="8" type="primary">gadC_2</name>
    <name evidence="8" type="ORF">ERS852514_01715</name>
</gene>